<name>A0AAE0B726_9ROSI</name>
<sequence length="141" mass="16477">MAGIKMISGLTFRQENTFADEPVVDLLKSLDKKLDVAVGKARLPSRQNPLQQLVLIIGDERFHEKRRLINTSNVILSICLFLTRRFGLRELSFHGKEIMVSKYLDSFPFPYYIVLMNIEALPRTLADLLRQWYKLMQYTKE</sequence>
<protein>
    <submittedName>
        <fullName evidence="3">Uncharacterized protein</fullName>
    </submittedName>
</protein>
<evidence type="ECO:0000313" key="3">
    <source>
        <dbReference type="EMBL" id="KAK3230550.1"/>
    </source>
</evidence>
<dbReference type="PANTHER" id="PTHR48103">
    <property type="entry name" value="MIDASIN-RELATED"/>
    <property type="match status" value="1"/>
</dbReference>
<comment type="caution">
    <text evidence="3">The sequence shown here is derived from an EMBL/GenBank/DDBJ whole genome shotgun (WGS) entry which is preliminary data.</text>
</comment>
<dbReference type="GO" id="GO:0030687">
    <property type="term" value="C:preribosome, large subunit precursor"/>
    <property type="evidence" value="ECO:0007669"/>
    <property type="project" value="TreeGrafter"/>
</dbReference>
<accession>A0AAE0B726</accession>
<dbReference type="AlphaFoldDB" id="A0AAE0B726"/>
<dbReference type="EMBL" id="JANJYJ010000001">
    <property type="protein sequence ID" value="KAK3230550.1"/>
    <property type="molecule type" value="Genomic_DNA"/>
</dbReference>
<reference evidence="3" key="1">
    <citation type="journal article" date="2023" name="Plant J.">
        <title>Genome sequences and population genomics provide insights into the demographic history, inbreeding, and mutation load of two 'living fossil' tree species of Dipteronia.</title>
        <authorList>
            <person name="Feng Y."/>
            <person name="Comes H.P."/>
            <person name="Chen J."/>
            <person name="Zhu S."/>
            <person name="Lu R."/>
            <person name="Zhang X."/>
            <person name="Li P."/>
            <person name="Qiu J."/>
            <person name="Olsen K.M."/>
            <person name="Qiu Y."/>
        </authorList>
    </citation>
    <scope>NUCLEOTIDE SEQUENCE</scope>
    <source>
        <strain evidence="3">NBL</strain>
    </source>
</reference>
<dbReference type="GO" id="GO:0000027">
    <property type="term" value="P:ribosomal large subunit assembly"/>
    <property type="evidence" value="ECO:0007669"/>
    <property type="project" value="TreeGrafter"/>
</dbReference>
<evidence type="ECO:0000256" key="1">
    <source>
        <dbReference type="ARBA" id="ARBA00022741"/>
    </source>
</evidence>
<keyword evidence="2" id="KW-0067">ATP-binding</keyword>
<evidence type="ECO:0000256" key="2">
    <source>
        <dbReference type="ARBA" id="ARBA00022840"/>
    </source>
</evidence>
<proteinExistence type="predicted"/>
<gene>
    <name evidence="3" type="ORF">Dsin_002431</name>
</gene>
<dbReference type="GO" id="GO:0005524">
    <property type="term" value="F:ATP binding"/>
    <property type="evidence" value="ECO:0007669"/>
    <property type="project" value="UniProtKB-KW"/>
</dbReference>
<dbReference type="GO" id="GO:0000055">
    <property type="term" value="P:ribosomal large subunit export from nucleus"/>
    <property type="evidence" value="ECO:0007669"/>
    <property type="project" value="TreeGrafter"/>
</dbReference>
<dbReference type="PANTHER" id="PTHR48103:SF2">
    <property type="entry name" value="MIDASIN"/>
    <property type="match status" value="1"/>
</dbReference>
<keyword evidence="4" id="KW-1185">Reference proteome</keyword>
<evidence type="ECO:0000313" key="4">
    <source>
        <dbReference type="Proteomes" id="UP001281410"/>
    </source>
</evidence>
<dbReference type="Proteomes" id="UP001281410">
    <property type="component" value="Unassembled WGS sequence"/>
</dbReference>
<dbReference type="GO" id="GO:0005634">
    <property type="term" value="C:nucleus"/>
    <property type="evidence" value="ECO:0007669"/>
    <property type="project" value="TreeGrafter"/>
</dbReference>
<organism evidence="3 4">
    <name type="scientific">Dipteronia sinensis</name>
    <dbReference type="NCBI Taxonomy" id="43782"/>
    <lineage>
        <taxon>Eukaryota</taxon>
        <taxon>Viridiplantae</taxon>
        <taxon>Streptophyta</taxon>
        <taxon>Embryophyta</taxon>
        <taxon>Tracheophyta</taxon>
        <taxon>Spermatophyta</taxon>
        <taxon>Magnoliopsida</taxon>
        <taxon>eudicotyledons</taxon>
        <taxon>Gunneridae</taxon>
        <taxon>Pentapetalae</taxon>
        <taxon>rosids</taxon>
        <taxon>malvids</taxon>
        <taxon>Sapindales</taxon>
        <taxon>Sapindaceae</taxon>
        <taxon>Hippocastanoideae</taxon>
        <taxon>Acereae</taxon>
        <taxon>Dipteronia</taxon>
    </lineage>
</organism>
<keyword evidence="1" id="KW-0547">Nucleotide-binding</keyword>